<dbReference type="InterPro" id="IPR036005">
    <property type="entry name" value="Creatinase/aminopeptidase-like"/>
</dbReference>
<keyword evidence="15" id="KW-0031">Aminopeptidase</keyword>
<keyword evidence="6 13" id="KW-0479">Metal-binding</keyword>
<accession>A0A011NYT6</accession>
<comment type="similarity">
    <text evidence="3 13">Belongs to the peptidase M24B family.</text>
</comment>
<dbReference type="PANTHER" id="PTHR43226:SF4">
    <property type="entry name" value="XAA-PRO AMINOPEPTIDASE 3"/>
    <property type="match status" value="1"/>
</dbReference>
<dbReference type="SMART" id="SM01011">
    <property type="entry name" value="AMP_N"/>
    <property type="match status" value="1"/>
</dbReference>
<evidence type="ECO:0000256" key="1">
    <source>
        <dbReference type="ARBA" id="ARBA00001424"/>
    </source>
</evidence>
<protein>
    <recommendedName>
        <fullName evidence="10">Xaa-Pro aminopeptidase</fullName>
        <ecNumber evidence="4">3.4.11.9</ecNumber>
    </recommendedName>
    <alternativeName>
        <fullName evidence="11">Aminopeptidase P II</fullName>
    </alternativeName>
    <alternativeName>
        <fullName evidence="12">X-Pro aminopeptidase</fullName>
    </alternativeName>
</protein>
<dbReference type="GO" id="GO:0070006">
    <property type="term" value="F:metalloaminopeptidase activity"/>
    <property type="evidence" value="ECO:0007669"/>
    <property type="project" value="InterPro"/>
</dbReference>
<name>A0A011NYT6_9PROT</name>
<evidence type="ECO:0000256" key="9">
    <source>
        <dbReference type="ARBA" id="ARBA00023211"/>
    </source>
</evidence>
<keyword evidence="9" id="KW-0464">Manganese</keyword>
<evidence type="ECO:0000256" key="5">
    <source>
        <dbReference type="ARBA" id="ARBA00022670"/>
    </source>
</evidence>
<dbReference type="InterPro" id="IPR007865">
    <property type="entry name" value="Aminopep_P_N"/>
</dbReference>
<dbReference type="GO" id="GO:0005829">
    <property type="term" value="C:cytosol"/>
    <property type="evidence" value="ECO:0007669"/>
    <property type="project" value="TreeGrafter"/>
</dbReference>
<comment type="caution">
    <text evidence="15">The sequence shown here is derived from an EMBL/GenBank/DDBJ whole genome shotgun (WGS) entry which is preliminary data.</text>
</comment>
<evidence type="ECO:0000256" key="10">
    <source>
        <dbReference type="ARBA" id="ARBA00069363"/>
    </source>
</evidence>
<evidence type="ECO:0000256" key="8">
    <source>
        <dbReference type="ARBA" id="ARBA00023049"/>
    </source>
</evidence>
<dbReference type="SUPFAM" id="SSF53092">
    <property type="entry name" value="Creatinase/prolidase N-terminal domain"/>
    <property type="match status" value="1"/>
</dbReference>
<evidence type="ECO:0000313" key="16">
    <source>
        <dbReference type="Proteomes" id="UP000021816"/>
    </source>
</evidence>
<dbReference type="Gene3D" id="3.40.350.10">
    <property type="entry name" value="Creatinase/prolidase N-terminal domain"/>
    <property type="match status" value="1"/>
</dbReference>
<reference evidence="15 16" key="1">
    <citation type="submission" date="2014-02" db="EMBL/GenBank/DDBJ databases">
        <title>Expanding our view of genomic diversity in Candidatus Accumulibacter clades.</title>
        <authorList>
            <person name="Skennerton C.T."/>
            <person name="Barr J.J."/>
            <person name="Slater F.R."/>
            <person name="Bond P.L."/>
            <person name="Tyson G.W."/>
        </authorList>
    </citation>
    <scope>NUCLEOTIDE SEQUENCE [LARGE SCALE GENOMIC DNA]</scope>
    <source>
        <strain evidence="16">BA-92</strain>
    </source>
</reference>
<evidence type="ECO:0000256" key="7">
    <source>
        <dbReference type="ARBA" id="ARBA00022801"/>
    </source>
</evidence>
<evidence type="ECO:0000256" key="11">
    <source>
        <dbReference type="ARBA" id="ARBA00075356"/>
    </source>
</evidence>
<evidence type="ECO:0000256" key="6">
    <source>
        <dbReference type="ARBA" id="ARBA00022723"/>
    </source>
</evidence>
<dbReference type="Pfam" id="PF05195">
    <property type="entry name" value="AMP_N"/>
    <property type="match status" value="1"/>
</dbReference>
<feature type="domain" description="Aminopeptidase P N-terminal" evidence="14">
    <location>
        <begin position="1"/>
        <end position="133"/>
    </location>
</feature>
<evidence type="ECO:0000256" key="13">
    <source>
        <dbReference type="RuleBase" id="RU000590"/>
    </source>
</evidence>
<dbReference type="FunFam" id="3.90.230.10:FF:000002">
    <property type="entry name" value="Xaa-Pro aminopeptidase 3"/>
    <property type="match status" value="1"/>
</dbReference>
<keyword evidence="8" id="KW-0482">Metalloprotease</keyword>
<dbReference type="PROSITE" id="PS00491">
    <property type="entry name" value="PROLINE_PEPTIDASE"/>
    <property type="match status" value="1"/>
</dbReference>
<comment type="catalytic activity">
    <reaction evidence="1">
        <text>Release of any N-terminal amino acid, including proline, that is linked to proline, even from a dipeptide or tripeptide.</text>
        <dbReference type="EC" id="3.4.11.9"/>
    </reaction>
</comment>
<dbReference type="EMBL" id="JEMX01000032">
    <property type="protein sequence ID" value="EXI80461.1"/>
    <property type="molecule type" value="Genomic_DNA"/>
</dbReference>
<dbReference type="InterPro" id="IPR052433">
    <property type="entry name" value="X-Pro_dipept-like"/>
</dbReference>
<dbReference type="InterPro" id="IPR000994">
    <property type="entry name" value="Pept_M24"/>
</dbReference>
<evidence type="ECO:0000256" key="3">
    <source>
        <dbReference type="ARBA" id="ARBA00008766"/>
    </source>
</evidence>
<organism evidence="15 16">
    <name type="scientific">Candidatus Accumulibacter appositus</name>
    <dbReference type="NCBI Taxonomy" id="1454003"/>
    <lineage>
        <taxon>Bacteria</taxon>
        <taxon>Pseudomonadati</taxon>
        <taxon>Pseudomonadota</taxon>
        <taxon>Betaproteobacteria</taxon>
        <taxon>Candidatus Accumulibacter</taxon>
    </lineage>
</organism>
<dbReference type="PANTHER" id="PTHR43226">
    <property type="entry name" value="XAA-PRO AMINOPEPTIDASE 3"/>
    <property type="match status" value="1"/>
</dbReference>
<keyword evidence="7 15" id="KW-0378">Hydrolase</keyword>
<dbReference type="Gene3D" id="3.90.230.10">
    <property type="entry name" value="Creatinase/methionine aminopeptidase superfamily"/>
    <property type="match status" value="1"/>
</dbReference>
<evidence type="ECO:0000256" key="12">
    <source>
        <dbReference type="ARBA" id="ARBA00081411"/>
    </source>
</evidence>
<dbReference type="AlphaFoldDB" id="A0A011NYT6"/>
<dbReference type="InterPro" id="IPR029149">
    <property type="entry name" value="Creatin/AminoP/Spt16_N"/>
</dbReference>
<dbReference type="Pfam" id="PF00557">
    <property type="entry name" value="Peptidase_M24"/>
    <property type="match status" value="1"/>
</dbReference>
<evidence type="ECO:0000256" key="4">
    <source>
        <dbReference type="ARBA" id="ARBA00012574"/>
    </source>
</evidence>
<dbReference type="GO" id="GO:0006508">
    <property type="term" value="P:proteolysis"/>
    <property type="evidence" value="ECO:0007669"/>
    <property type="project" value="UniProtKB-KW"/>
</dbReference>
<dbReference type="InterPro" id="IPR001131">
    <property type="entry name" value="Peptidase_M24B_aminopep-P_CS"/>
</dbReference>
<dbReference type="PATRIC" id="fig|1454003.3.peg.1846"/>
<proteinExistence type="inferred from homology"/>
<dbReference type="CDD" id="cd01087">
    <property type="entry name" value="Prolidase"/>
    <property type="match status" value="1"/>
</dbReference>
<dbReference type="SUPFAM" id="SSF55920">
    <property type="entry name" value="Creatinase/aminopeptidase"/>
    <property type="match status" value="1"/>
</dbReference>
<dbReference type="Proteomes" id="UP000021816">
    <property type="component" value="Unassembled WGS sequence"/>
</dbReference>
<dbReference type="GO" id="GO:0030145">
    <property type="term" value="F:manganese ion binding"/>
    <property type="evidence" value="ECO:0007669"/>
    <property type="project" value="InterPro"/>
</dbReference>
<gene>
    <name evidence="15" type="primary">pepP</name>
    <name evidence="15" type="ORF">AW10_01791</name>
</gene>
<evidence type="ECO:0000256" key="2">
    <source>
        <dbReference type="ARBA" id="ARBA00001936"/>
    </source>
</evidence>
<comment type="cofactor">
    <cofactor evidence="2">
        <name>Mn(2+)</name>
        <dbReference type="ChEBI" id="CHEBI:29035"/>
    </cofactor>
</comment>
<evidence type="ECO:0000259" key="14">
    <source>
        <dbReference type="SMART" id="SM01011"/>
    </source>
</evidence>
<sequence>MSHTAHAKRRQRVLDNLGDGIAVLATAPERLRNRDSHYPYRFDSYFWYLSGFPEPDAVMVLVGGKEAKAILFCREKNEERETWDGFRYGPEAAAAAFGFCEAHPISSLDEMLPKLIANRAALWHSLGHDSEWDRRITKALNAVRAQGRSGTRAPGEIRDLRGLLDQMRLTKDGQEIELMRRAAEIASAGHSRAMRACQPGMAEYELEAELSYEFRRRGADGHAYTPIVAGGANACILHYVENNKLLAGRSLVLIDAGCEVAGYASDITRTFPVNGRFSAEQREVYEIVLAAQQAAIAAVHPGASFADYHQAALRVLSQGLIDLKLLSGSVDGAIESEAYKPWYMHRTGHWLGLDVHDAGEYKTGTADDDWVRLLPGMTLTVEPGLYFRPGSGVPEHLHGIGVRIEDDILVTGDGCLIYTNAPRTVAEIEEVMRHE</sequence>
<dbReference type="STRING" id="1454003.AW10_01791"/>
<dbReference type="EC" id="3.4.11.9" evidence="4"/>
<evidence type="ECO:0000313" key="15">
    <source>
        <dbReference type="EMBL" id="EXI80461.1"/>
    </source>
</evidence>
<keyword evidence="5" id="KW-0645">Protease</keyword>